<dbReference type="GO" id="GO:0005524">
    <property type="term" value="F:ATP binding"/>
    <property type="evidence" value="ECO:0007669"/>
    <property type="project" value="UniProtKB-KW"/>
</dbReference>
<dbReference type="InterPro" id="IPR050747">
    <property type="entry name" value="Mitochondrial_chaperone_BCS1"/>
</dbReference>
<evidence type="ECO:0000256" key="4">
    <source>
        <dbReference type="ARBA" id="ARBA00022840"/>
    </source>
</evidence>
<dbReference type="InterPro" id="IPR003960">
    <property type="entry name" value="ATPase_AAA_CS"/>
</dbReference>
<feature type="non-terminal residue" evidence="11">
    <location>
        <position position="523"/>
    </location>
</feature>
<accession>A0A2G5EJ83</accession>
<dbReference type="FunFam" id="3.40.50.300:FF:001122">
    <property type="entry name" value="AAA-ATPase ASD, mitochondrial"/>
    <property type="match status" value="1"/>
</dbReference>
<keyword evidence="5" id="KW-0460">Magnesium</keyword>
<dbReference type="SMART" id="SM00382">
    <property type="entry name" value="AAA"/>
    <property type="match status" value="1"/>
</dbReference>
<protein>
    <recommendedName>
        <fullName evidence="10">AAA+ ATPase domain-containing protein</fullName>
    </recommendedName>
</protein>
<dbReference type="InterPro" id="IPR025753">
    <property type="entry name" value="AAA_N_dom"/>
</dbReference>
<dbReference type="InterPro" id="IPR003959">
    <property type="entry name" value="ATPase_AAA_core"/>
</dbReference>
<dbReference type="EMBL" id="KZ305024">
    <property type="protein sequence ID" value="PIA55825.1"/>
    <property type="molecule type" value="Genomic_DNA"/>
</dbReference>
<evidence type="ECO:0000313" key="12">
    <source>
        <dbReference type="Proteomes" id="UP000230069"/>
    </source>
</evidence>
<reference evidence="11 12" key="1">
    <citation type="submission" date="2017-09" db="EMBL/GenBank/DDBJ databases">
        <title>WGS assembly of Aquilegia coerulea Goldsmith.</title>
        <authorList>
            <person name="Hodges S."/>
            <person name="Kramer E."/>
            <person name="Nordborg M."/>
            <person name="Tomkins J."/>
            <person name="Borevitz J."/>
            <person name="Derieg N."/>
            <person name="Yan J."/>
            <person name="Mihaltcheva S."/>
            <person name="Hayes R.D."/>
            <person name="Rokhsar D."/>
        </authorList>
    </citation>
    <scope>NUCLEOTIDE SEQUENCE [LARGE SCALE GENOMIC DNA]</scope>
    <source>
        <strain evidence="12">cv. Goldsmith</strain>
    </source>
</reference>
<dbReference type="Pfam" id="PF00004">
    <property type="entry name" value="AAA"/>
    <property type="match status" value="1"/>
</dbReference>
<gene>
    <name evidence="11" type="ORF">AQUCO_00700266v1</name>
</gene>
<evidence type="ECO:0000313" key="11">
    <source>
        <dbReference type="EMBL" id="PIA55825.1"/>
    </source>
</evidence>
<evidence type="ECO:0000256" key="8">
    <source>
        <dbReference type="SAM" id="MobiDB-lite"/>
    </source>
</evidence>
<dbReference type="InterPro" id="IPR027417">
    <property type="entry name" value="P-loop_NTPase"/>
</dbReference>
<name>A0A2G5EJ83_AQUCA</name>
<dbReference type="OrthoDB" id="10251412at2759"/>
<feature type="region of interest" description="Disordered" evidence="8">
    <location>
        <begin position="462"/>
        <end position="488"/>
    </location>
</feature>
<dbReference type="AlphaFoldDB" id="A0A2G5EJ83"/>
<dbReference type="InParanoid" id="A0A2G5EJ83"/>
<organism evidence="11 12">
    <name type="scientific">Aquilegia coerulea</name>
    <name type="common">Rocky mountain columbine</name>
    <dbReference type="NCBI Taxonomy" id="218851"/>
    <lineage>
        <taxon>Eukaryota</taxon>
        <taxon>Viridiplantae</taxon>
        <taxon>Streptophyta</taxon>
        <taxon>Embryophyta</taxon>
        <taxon>Tracheophyta</taxon>
        <taxon>Spermatophyta</taxon>
        <taxon>Magnoliopsida</taxon>
        <taxon>Ranunculales</taxon>
        <taxon>Ranunculaceae</taxon>
        <taxon>Thalictroideae</taxon>
        <taxon>Aquilegia</taxon>
    </lineage>
</organism>
<evidence type="ECO:0000259" key="10">
    <source>
        <dbReference type="SMART" id="SM00382"/>
    </source>
</evidence>
<evidence type="ECO:0000256" key="7">
    <source>
        <dbReference type="RuleBase" id="RU003651"/>
    </source>
</evidence>
<comment type="similarity">
    <text evidence="2">Belongs to the AAA ATPase family. BCS1 subfamily.</text>
</comment>
<dbReference type="PANTHER" id="PTHR23070">
    <property type="entry name" value="BCS1 AAA-TYPE ATPASE"/>
    <property type="match status" value="1"/>
</dbReference>
<dbReference type="Gene3D" id="6.10.280.40">
    <property type="match status" value="1"/>
</dbReference>
<evidence type="ECO:0000256" key="6">
    <source>
        <dbReference type="ARBA" id="ARBA00049360"/>
    </source>
</evidence>
<keyword evidence="12" id="KW-1185">Reference proteome</keyword>
<keyword evidence="9" id="KW-1133">Transmembrane helix</keyword>
<dbReference type="SUPFAM" id="SSF52540">
    <property type="entry name" value="P-loop containing nucleoside triphosphate hydrolases"/>
    <property type="match status" value="1"/>
</dbReference>
<keyword evidence="9" id="KW-0472">Membrane</keyword>
<dbReference type="Gene3D" id="3.40.50.300">
    <property type="entry name" value="P-loop containing nucleotide triphosphate hydrolases"/>
    <property type="match status" value="1"/>
</dbReference>
<evidence type="ECO:0000256" key="5">
    <source>
        <dbReference type="ARBA" id="ARBA00022842"/>
    </source>
</evidence>
<feature type="transmembrane region" description="Helical" evidence="9">
    <location>
        <begin position="6"/>
        <end position="30"/>
    </location>
</feature>
<feature type="domain" description="AAA+ ATPase" evidence="10">
    <location>
        <begin position="252"/>
        <end position="396"/>
    </location>
</feature>
<evidence type="ECO:0000256" key="2">
    <source>
        <dbReference type="ARBA" id="ARBA00007448"/>
    </source>
</evidence>
<dbReference type="PROSITE" id="PS00674">
    <property type="entry name" value="AAA"/>
    <property type="match status" value="1"/>
</dbReference>
<keyword evidence="9" id="KW-0812">Transmembrane</keyword>
<dbReference type="Pfam" id="PF25568">
    <property type="entry name" value="AAA_lid_At3g28540"/>
    <property type="match status" value="1"/>
</dbReference>
<dbReference type="STRING" id="218851.A0A2G5EJ83"/>
<dbReference type="Pfam" id="PF14363">
    <property type="entry name" value="AAA_assoc"/>
    <property type="match status" value="1"/>
</dbReference>
<evidence type="ECO:0000256" key="3">
    <source>
        <dbReference type="ARBA" id="ARBA00022741"/>
    </source>
</evidence>
<dbReference type="CDD" id="cd19510">
    <property type="entry name" value="RecA-like_BCS1"/>
    <property type="match status" value="1"/>
</dbReference>
<proteinExistence type="inferred from homology"/>
<comment type="catalytic activity">
    <reaction evidence="6">
        <text>ATP + H2O = ADP + phosphate + H(+)</text>
        <dbReference type="Rhea" id="RHEA:13065"/>
        <dbReference type="ChEBI" id="CHEBI:15377"/>
        <dbReference type="ChEBI" id="CHEBI:15378"/>
        <dbReference type="ChEBI" id="CHEBI:30616"/>
        <dbReference type="ChEBI" id="CHEBI:43474"/>
        <dbReference type="ChEBI" id="CHEBI:456216"/>
    </reaction>
</comment>
<keyword evidence="3 7" id="KW-0547">Nucleotide-binding</keyword>
<dbReference type="GO" id="GO:0006950">
    <property type="term" value="P:response to stress"/>
    <property type="evidence" value="ECO:0007669"/>
    <property type="project" value="UniProtKB-ARBA"/>
</dbReference>
<dbReference type="InterPro" id="IPR003593">
    <property type="entry name" value="AAA+_ATPase"/>
</dbReference>
<evidence type="ECO:0000256" key="1">
    <source>
        <dbReference type="ARBA" id="ARBA00001946"/>
    </source>
</evidence>
<comment type="cofactor">
    <cofactor evidence="1">
        <name>Mg(2+)</name>
        <dbReference type="ChEBI" id="CHEBI:18420"/>
    </cofactor>
</comment>
<dbReference type="Proteomes" id="UP000230069">
    <property type="component" value="Unassembled WGS sequence"/>
</dbReference>
<sequence length="523" mass="61024">MNQNLPILSAANMFSTIASIVGSVMVLRSLVDILPNEFTRLLKYYIMYTWSILFPNEIITMVFSEFNRLVKNEIYEAAEIYLSGKISPKTRMLNVSKPRNEINFKITMEKDEEVFDFYDGMKLTWYMVCEDVPQNPSPFYDSHHQRPSKQQIRSFQLDFDKKYKDKVLGSYLPYVLERAKSIREEKKTIKLFTIDINGLYTSLGDAWSSIKFDHPSTFDTLALDPELKNTILEDLDIFVQRREFYKKVGKAWKRGYLLYGPPGTGKSSLIAAIANYLNFDIYDLDLTELDYNSDLRKLMVTTSNKSILVVEDIDCSIKFENREKESKEKDDKDKDKDEDEKKQITLSGLLNFIDGLWSSCGDERIIIFTTNHKEKLDPALLRPGRMDMHINLGFCTSGGFKSLAHNYLGVEYHPLFEDIENLIENVEVTPAEVAEKLMKNRKPGVVLQEFVDHLEQLKIQQDEAKAKEQEEKENQRKKQEEKENEDKKETKIRTPLFYVVWIHPPQLVWYGLIYTKIHPPQLV</sequence>
<dbReference type="GO" id="GO:0016887">
    <property type="term" value="F:ATP hydrolysis activity"/>
    <property type="evidence" value="ECO:0007669"/>
    <property type="project" value="InterPro"/>
</dbReference>
<keyword evidence="4 7" id="KW-0067">ATP-binding</keyword>
<evidence type="ECO:0000256" key="9">
    <source>
        <dbReference type="SAM" id="Phobius"/>
    </source>
</evidence>
<dbReference type="InterPro" id="IPR058017">
    <property type="entry name" value="At3g28540-like_C"/>
</dbReference>